<organism evidence="6 7">
    <name type="scientific">Gigaspora margarita</name>
    <dbReference type="NCBI Taxonomy" id="4874"/>
    <lineage>
        <taxon>Eukaryota</taxon>
        <taxon>Fungi</taxon>
        <taxon>Fungi incertae sedis</taxon>
        <taxon>Mucoromycota</taxon>
        <taxon>Glomeromycotina</taxon>
        <taxon>Glomeromycetes</taxon>
        <taxon>Diversisporales</taxon>
        <taxon>Gigasporaceae</taxon>
        <taxon>Gigaspora</taxon>
    </lineage>
</organism>
<reference evidence="6 7" key="1">
    <citation type="journal article" date="2019" name="Environ. Microbiol.">
        <title>At the nexus of three kingdoms: the genome of the mycorrhizal fungus Gigaspora margarita provides insights into plant, endobacterial and fungal interactions.</title>
        <authorList>
            <person name="Venice F."/>
            <person name="Ghignone S."/>
            <person name="Salvioli di Fossalunga A."/>
            <person name="Amselem J."/>
            <person name="Novero M."/>
            <person name="Xianan X."/>
            <person name="Sedzielewska Toro K."/>
            <person name="Morin E."/>
            <person name="Lipzen A."/>
            <person name="Grigoriev I.V."/>
            <person name="Henrissat B."/>
            <person name="Martin F.M."/>
            <person name="Bonfante P."/>
        </authorList>
    </citation>
    <scope>NUCLEOTIDE SEQUENCE [LARGE SCALE GENOMIC DNA]</scope>
    <source>
        <strain evidence="6 7">BEG34</strain>
    </source>
</reference>
<dbReference type="InterPro" id="IPR011990">
    <property type="entry name" value="TPR-like_helical_dom_sf"/>
</dbReference>
<protein>
    <submittedName>
        <fullName evidence="6">Calmodulin-dependent protein kinase</fullName>
    </submittedName>
</protein>
<evidence type="ECO:0000256" key="3">
    <source>
        <dbReference type="ARBA" id="ARBA00022777"/>
    </source>
</evidence>
<keyword evidence="4" id="KW-0067">ATP-binding</keyword>
<feature type="domain" description="Protein kinase" evidence="5">
    <location>
        <begin position="23"/>
        <end position="305"/>
    </location>
</feature>
<dbReference type="InterPro" id="IPR051681">
    <property type="entry name" value="Ser/Thr_Kinases-Pseudokinases"/>
</dbReference>
<dbReference type="GO" id="GO:0004674">
    <property type="term" value="F:protein serine/threonine kinase activity"/>
    <property type="evidence" value="ECO:0007669"/>
    <property type="project" value="TreeGrafter"/>
</dbReference>
<dbReference type="InterPro" id="IPR006597">
    <property type="entry name" value="Sel1-like"/>
</dbReference>
<dbReference type="Pfam" id="PF07714">
    <property type="entry name" value="PK_Tyr_Ser-Thr"/>
    <property type="match status" value="1"/>
</dbReference>
<dbReference type="InterPro" id="IPR000719">
    <property type="entry name" value="Prot_kinase_dom"/>
</dbReference>
<dbReference type="EMBL" id="WTPW01000362">
    <property type="protein sequence ID" value="KAF0519611.1"/>
    <property type="molecule type" value="Genomic_DNA"/>
</dbReference>
<accession>A0A8H4EMU6</accession>
<dbReference type="Pfam" id="PF08238">
    <property type="entry name" value="Sel1"/>
    <property type="match status" value="4"/>
</dbReference>
<dbReference type="InterPro" id="IPR011009">
    <property type="entry name" value="Kinase-like_dom_sf"/>
</dbReference>
<evidence type="ECO:0000259" key="5">
    <source>
        <dbReference type="PROSITE" id="PS50011"/>
    </source>
</evidence>
<dbReference type="InterPro" id="IPR001245">
    <property type="entry name" value="Ser-Thr/Tyr_kinase_cat_dom"/>
</dbReference>
<evidence type="ECO:0000256" key="1">
    <source>
        <dbReference type="ARBA" id="ARBA00022679"/>
    </source>
</evidence>
<keyword evidence="3 6" id="KW-0418">Kinase</keyword>
<sequence>MTVYWIEDKINEGKIKEYKHNEFKKFRKIHSGPFSTVYKVTIKNTDNLEYTEKMLALKVIEANERTSKEVVNELKHMLLVGLHPNIIQFYGITKIRDQLDPDDIKYALVLEYADDGTLRDYLYENATKIEWKLKIQFAIQLVDAIKWLHSYNIIHGDLHSNNILVHRQTLKLADFGLSQRVAESSMSKTTSEILGNIPYIDPQCFIIEKSQDRKSRRQKMDKKSDIYSIGVLLWEISSERPPFKDDKDSATLPLRIRNGLREEAIVGINDKYITIYEKCWQNKPSDRPSLEEVSMRLNYINAPFFQDIPLINISDFATYIDTTFDGIQKNPAQVTQDTVNELYSYFCKLFNEGKSVREIIVNFISERQKSDDDIFNWLSNHKYEPKYGCLLGLLFSWHIGTKESNVVAFDLFLNAAKRGDTIAQYFAGRCYEDGWNTTKNMKEAIEWYTKAANSRCAAAEYKLGDYYYKCDDYSKAFELFKSSAEKGNVMAIHELGLCYQKGYGTDVDTDKGFKLLKQAAEIGLPISQYDLAKCYEFKGTIDDFKKALFWYQRAIENNYNCCNERELVKDKIHKIVNKS</sequence>
<dbReference type="OrthoDB" id="2384430at2759"/>
<dbReference type="SUPFAM" id="SSF81901">
    <property type="entry name" value="HCP-like"/>
    <property type="match status" value="1"/>
</dbReference>
<evidence type="ECO:0000256" key="2">
    <source>
        <dbReference type="ARBA" id="ARBA00022741"/>
    </source>
</evidence>
<gene>
    <name evidence="6" type="ORF">F8M41_016567</name>
</gene>
<dbReference type="PANTHER" id="PTHR44329:SF288">
    <property type="entry name" value="MITOGEN-ACTIVATED PROTEIN KINASE KINASE KINASE 20"/>
    <property type="match status" value="1"/>
</dbReference>
<evidence type="ECO:0000313" key="7">
    <source>
        <dbReference type="Proteomes" id="UP000439903"/>
    </source>
</evidence>
<dbReference type="SMART" id="SM00671">
    <property type="entry name" value="SEL1"/>
    <property type="match status" value="5"/>
</dbReference>
<dbReference type="Gene3D" id="1.10.510.10">
    <property type="entry name" value="Transferase(Phosphotransferase) domain 1"/>
    <property type="match status" value="1"/>
</dbReference>
<dbReference type="PROSITE" id="PS50011">
    <property type="entry name" value="PROTEIN_KINASE_DOM"/>
    <property type="match status" value="1"/>
</dbReference>
<proteinExistence type="predicted"/>
<name>A0A8H4EMU6_GIGMA</name>
<dbReference type="GO" id="GO:0005524">
    <property type="term" value="F:ATP binding"/>
    <property type="evidence" value="ECO:0007669"/>
    <property type="project" value="UniProtKB-KW"/>
</dbReference>
<keyword evidence="2" id="KW-0547">Nucleotide-binding</keyword>
<dbReference type="Gene3D" id="1.25.40.10">
    <property type="entry name" value="Tetratricopeptide repeat domain"/>
    <property type="match status" value="1"/>
</dbReference>
<evidence type="ECO:0000256" key="4">
    <source>
        <dbReference type="ARBA" id="ARBA00022840"/>
    </source>
</evidence>
<comment type="caution">
    <text evidence="6">The sequence shown here is derived from an EMBL/GenBank/DDBJ whole genome shotgun (WGS) entry which is preliminary data.</text>
</comment>
<dbReference type="PANTHER" id="PTHR44329">
    <property type="entry name" value="SERINE/THREONINE-PROTEIN KINASE TNNI3K-RELATED"/>
    <property type="match status" value="1"/>
</dbReference>
<dbReference type="SUPFAM" id="SSF56112">
    <property type="entry name" value="Protein kinase-like (PK-like)"/>
    <property type="match status" value="1"/>
</dbReference>
<keyword evidence="7" id="KW-1185">Reference proteome</keyword>
<evidence type="ECO:0000313" key="6">
    <source>
        <dbReference type="EMBL" id="KAF0519611.1"/>
    </source>
</evidence>
<dbReference type="Proteomes" id="UP000439903">
    <property type="component" value="Unassembled WGS sequence"/>
</dbReference>
<keyword evidence="1" id="KW-0808">Transferase</keyword>
<dbReference type="AlphaFoldDB" id="A0A8H4EMU6"/>